<reference evidence="2 3" key="1">
    <citation type="journal article" date="2017" name="Gigascience">
        <title>Genome sequence of the small brown planthopper, Laodelphax striatellus.</title>
        <authorList>
            <person name="Zhu J."/>
            <person name="Jiang F."/>
            <person name="Wang X."/>
            <person name="Yang P."/>
            <person name="Bao Y."/>
            <person name="Zhao W."/>
            <person name="Wang W."/>
            <person name="Lu H."/>
            <person name="Wang Q."/>
            <person name="Cui N."/>
            <person name="Li J."/>
            <person name="Chen X."/>
            <person name="Luo L."/>
            <person name="Yu J."/>
            <person name="Kang L."/>
            <person name="Cui F."/>
        </authorList>
    </citation>
    <scope>NUCLEOTIDE SEQUENCE [LARGE SCALE GENOMIC DNA]</scope>
    <source>
        <strain evidence="2">Lst14</strain>
    </source>
</reference>
<organism evidence="2 3">
    <name type="scientific">Laodelphax striatellus</name>
    <name type="common">Small brown planthopper</name>
    <name type="synonym">Delphax striatella</name>
    <dbReference type="NCBI Taxonomy" id="195883"/>
    <lineage>
        <taxon>Eukaryota</taxon>
        <taxon>Metazoa</taxon>
        <taxon>Ecdysozoa</taxon>
        <taxon>Arthropoda</taxon>
        <taxon>Hexapoda</taxon>
        <taxon>Insecta</taxon>
        <taxon>Pterygota</taxon>
        <taxon>Neoptera</taxon>
        <taxon>Paraneoptera</taxon>
        <taxon>Hemiptera</taxon>
        <taxon>Auchenorrhyncha</taxon>
        <taxon>Fulgoroidea</taxon>
        <taxon>Delphacidae</taxon>
        <taxon>Criomorphinae</taxon>
        <taxon>Laodelphax</taxon>
    </lineage>
</organism>
<dbReference type="Proteomes" id="UP000291343">
    <property type="component" value="Unassembled WGS sequence"/>
</dbReference>
<dbReference type="AlphaFoldDB" id="A0A482XPW5"/>
<comment type="caution">
    <text evidence="2">The sequence shown here is derived from an EMBL/GenBank/DDBJ whole genome shotgun (WGS) entry which is preliminary data.</text>
</comment>
<gene>
    <name evidence="2" type="ORF">LSTR_LSTR002079</name>
</gene>
<keyword evidence="3" id="KW-1185">Reference proteome</keyword>
<evidence type="ECO:0000313" key="3">
    <source>
        <dbReference type="Proteomes" id="UP000291343"/>
    </source>
</evidence>
<name>A0A482XPW5_LAOST</name>
<feature type="compositionally biased region" description="Gly residues" evidence="1">
    <location>
        <begin position="31"/>
        <end position="49"/>
    </location>
</feature>
<feature type="region of interest" description="Disordered" evidence="1">
    <location>
        <begin position="1"/>
        <end position="49"/>
    </location>
</feature>
<dbReference type="InParanoid" id="A0A482XPW5"/>
<protein>
    <submittedName>
        <fullName evidence="2">Uncharacterized protein</fullName>
    </submittedName>
</protein>
<sequence>MRRCQESDINSGQTERGVCADPQGEEEGERGGFNGAGGRRQGQSGDLGR</sequence>
<proteinExistence type="predicted"/>
<evidence type="ECO:0000256" key="1">
    <source>
        <dbReference type="SAM" id="MobiDB-lite"/>
    </source>
</evidence>
<accession>A0A482XPW5</accession>
<evidence type="ECO:0000313" key="2">
    <source>
        <dbReference type="EMBL" id="RZF48013.1"/>
    </source>
</evidence>
<dbReference type="EMBL" id="QKKF02002849">
    <property type="protein sequence ID" value="RZF48013.1"/>
    <property type="molecule type" value="Genomic_DNA"/>
</dbReference>